<accession>A0A4U5N2Y4</accession>
<feature type="transmembrane region" description="Helical" evidence="1">
    <location>
        <begin position="12"/>
        <end position="31"/>
    </location>
</feature>
<dbReference type="EMBL" id="AZBU02000005">
    <property type="protein sequence ID" value="TKR76640.1"/>
    <property type="molecule type" value="Genomic_DNA"/>
</dbReference>
<keyword evidence="3" id="KW-1185">Reference proteome</keyword>
<reference evidence="2 3" key="2">
    <citation type="journal article" date="2019" name="G3 (Bethesda)">
        <title>Hybrid Assembly of the Genome of the Entomopathogenic Nematode Steinernema carpocapsae Identifies the X-Chromosome.</title>
        <authorList>
            <person name="Serra L."/>
            <person name="Macchietto M."/>
            <person name="Macias-Munoz A."/>
            <person name="McGill C.J."/>
            <person name="Rodriguez I.M."/>
            <person name="Rodriguez B."/>
            <person name="Murad R."/>
            <person name="Mortazavi A."/>
        </authorList>
    </citation>
    <scope>NUCLEOTIDE SEQUENCE [LARGE SCALE GENOMIC DNA]</scope>
    <source>
        <strain evidence="2 3">ALL</strain>
    </source>
</reference>
<protein>
    <recommendedName>
        <fullName evidence="4">Transmembrane protein</fullName>
    </recommendedName>
</protein>
<sequence>MRLKRSIDVFRRAGVGGTSFLTGFAVLLISIKQLDKTQIASNKRRPERRLRRILREDAHYGKDEDEDAYCS</sequence>
<evidence type="ECO:0000313" key="3">
    <source>
        <dbReference type="Proteomes" id="UP000298663"/>
    </source>
</evidence>
<evidence type="ECO:0000313" key="2">
    <source>
        <dbReference type="EMBL" id="TKR76640.1"/>
    </source>
</evidence>
<reference evidence="2 3" key="1">
    <citation type="journal article" date="2015" name="Genome Biol.">
        <title>Comparative genomics of Steinernema reveals deeply conserved gene regulatory networks.</title>
        <authorList>
            <person name="Dillman A.R."/>
            <person name="Macchietto M."/>
            <person name="Porter C.F."/>
            <person name="Rogers A."/>
            <person name="Williams B."/>
            <person name="Antoshechkin I."/>
            <person name="Lee M.M."/>
            <person name="Goodwin Z."/>
            <person name="Lu X."/>
            <person name="Lewis E.E."/>
            <person name="Goodrich-Blair H."/>
            <person name="Stock S.P."/>
            <person name="Adams B.J."/>
            <person name="Sternberg P.W."/>
            <person name="Mortazavi A."/>
        </authorList>
    </citation>
    <scope>NUCLEOTIDE SEQUENCE [LARGE SCALE GENOMIC DNA]</scope>
    <source>
        <strain evidence="2 3">ALL</strain>
    </source>
</reference>
<evidence type="ECO:0008006" key="4">
    <source>
        <dbReference type="Google" id="ProtNLM"/>
    </source>
</evidence>
<comment type="caution">
    <text evidence="2">The sequence shown here is derived from an EMBL/GenBank/DDBJ whole genome shotgun (WGS) entry which is preliminary data.</text>
</comment>
<keyword evidence="1" id="KW-0812">Transmembrane</keyword>
<dbReference type="AlphaFoldDB" id="A0A4U5N2Y4"/>
<organism evidence="2 3">
    <name type="scientific">Steinernema carpocapsae</name>
    <name type="common">Entomopathogenic nematode</name>
    <dbReference type="NCBI Taxonomy" id="34508"/>
    <lineage>
        <taxon>Eukaryota</taxon>
        <taxon>Metazoa</taxon>
        <taxon>Ecdysozoa</taxon>
        <taxon>Nematoda</taxon>
        <taxon>Chromadorea</taxon>
        <taxon>Rhabditida</taxon>
        <taxon>Tylenchina</taxon>
        <taxon>Panagrolaimomorpha</taxon>
        <taxon>Strongyloidoidea</taxon>
        <taxon>Steinernematidae</taxon>
        <taxon>Steinernema</taxon>
    </lineage>
</organism>
<name>A0A4U5N2Y4_STECR</name>
<keyword evidence="1" id="KW-1133">Transmembrane helix</keyword>
<evidence type="ECO:0000256" key="1">
    <source>
        <dbReference type="SAM" id="Phobius"/>
    </source>
</evidence>
<dbReference type="Proteomes" id="UP000298663">
    <property type="component" value="Unassembled WGS sequence"/>
</dbReference>
<proteinExistence type="predicted"/>
<keyword evidence="1" id="KW-0472">Membrane</keyword>
<gene>
    <name evidence="2" type="ORF">L596_017752</name>
</gene>